<dbReference type="Proteomes" id="UP000830236">
    <property type="component" value="Chromosome"/>
</dbReference>
<name>A0A9E7AMU2_9ACTO</name>
<dbReference type="EMBL" id="CP097095">
    <property type="protein sequence ID" value="UQF80152.1"/>
    <property type="molecule type" value="Genomic_DNA"/>
</dbReference>
<keyword evidence="5 6" id="KW-0472">Membrane</keyword>
<comment type="subcellular location">
    <subcellularLocation>
        <location evidence="1">Membrane</location>
        <topology evidence="1">Multi-pass membrane protein</topology>
    </subcellularLocation>
</comment>
<evidence type="ECO:0000256" key="4">
    <source>
        <dbReference type="ARBA" id="ARBA00022989"/>
    </source>
</evidence>
<dbReference type="PANTHER" id="PTHR38459">
    <property type="entry name" value="PROPHAGE BACTOPRENOL-LINKED GLUCOSE TRANSLOCASE HOMOLOG"/>
    <property type="match status" value="1"/>
</dbReference>
<feature type="transmembrane region" description="Helical" evidence="6">
    <location>
        <begin position="54"/>
        <end position="70"/>
    </location>
</feature>
<evidence type="ECO:0000313" key="8">
    <source>
        <dbReference type="EMBL" id="UQF80152.1"/>
    </source>
</evidence>
<keyword evidence="3 6" id="KW-0812">Transmembrane</keyword>
<evidence type="ECO:0000259" key="7">
    <source>
        <dbReference type="Pfam" id="PF04138"/>
    </source>
</evidence>
<sequence length="158" mass="17348">MLSSSLVSQRLRAWIVEFMQFGAVGASAFVIDAGLFNVFQYAPMPLGFLSGHPNSANVLAATIATIYSWIANRLWTYRGRTQENVVREGTLFVIANILGLCVTQACLLFTHHVLNINTQLGDNIAAYVVGFALSTACRFLFYHFVVFTGTSQGEKSKS</sequence>
<evidence type="ECO:0000256" key="6">
    <source>
        <dbReference type="SAM" id="Phobius"/>
    </source>
</evidence>
<comment type="similarity">
    <text evidence="2">Belongs to the GtrA family.</text>
</comment>
<protein>
    <submittedName>
        <fullName evidence="8">GtrA family protein</fullName>
    </submittedName>
</protein>
<dbReference type="KEGG" id="agh:M3I41_02415"/>
<evidence type="ECO:0000256" key="3">
    <source>
        <dbReference type="ARBA" id="ARBA00022692"/>
    </source>
</evidence>
<keyword evidence="4 6" id="KW-1133">Transmembrane helix</keyword>
<dbReference type="InterPro" id="IPR051401">
    <property type="entry name" value="GtrA_CellWall_Glycosyl"/>
</dbReference>
<feature type="transmembrane region" description="Helical" evidence="6">
    <location>
        <begin position="124"/>
        <end position="147"/>
    </location>
</feature>
<feature type="domain" description="GtrA/DPMS transmembrane" evidence="7">
    <location>
        <begin position="20"/>
        <end position="147"/>
    </location>
</feature>
<dbReference type="GO" id="GO:0005886">
    <property type="term" value="C:plasma membrane"/>
    <property type="evidence" value="ECO:0007669"/>
    <property type="project" value="TreeGrafter"/>
</dbReference>
<feature type="transmembrane region" description="Helical" evidence="6">
    <location>
        <begin position="91"/>
        <end position="112"/>
    </location>
</feature>
<dbReference type="PANTHER" id="PTHR38459:SF1">
    <property type="entry name" value="PROPHAGE BACTOPRENOL-LINKED GLUCOSE TRANSLOCASE HOMOLOG"/>
    <property type="match status" value="1"/>
</dbReference>
<evidence type="ECO:0000256" key="5">
    <source>
        <dbReference type="ARBA" id="ARBA00023136"/>
    </source>
</evidence>
<gene>
    <name evidence="8" type="ORF">M3I41_02415</name>
</gene>
<evidence type="ECO:0000256" key="2">
    <source>
        <dbReference type="ARBA" id="ARBA00009399"/>
    </source>
</evidence>
<dbReference type="AlphaFoldDB" id="A0A9E7AMU2"/>
<evidence type="ECO:0000256" key="1">
    <source>
        <dbReference type="ARBA" id="ARBA00004141"/>
    </source>
</evidence>
<dbReference type="GO" id="GO:0000271">
    <property type="term" value="P:polysaccharide biosynthetic process"/>
    <property type="evidence" value="ECO:0007669"/>
    <property type="project" value="InterPro"/>
</dbReference>
<accession>A0A9E7AMU2</accession>
<reference evidence="8" key="1">
    <citation type="submission" date="2022-05" db="EMBL/GenBank/DDBJ databases">
        <title>Using nanopore sequencing to obtain complete genomes from saliva samples.</title>
        <authorList>
            <person name="Baker J.L."/>
        </authorList>
    </citation>
    <scope>NUCLEOTIDE SEQUENCE</scope>
    <source>
        <strain evidence="8">JCVI-JB-Ag32</strain>
    </source>
</reference>
<dbReference type="InterPro" id="IPR007267">
    <property type="entry name" value="GtrA_DPMS_TM"/>
</dbReference>
<proteinExistence type="inferred from homology"/>
<feature type="transmembrane region" description="Helical" evidence="6">
    <location>
        <begin position="21"/>
        <end position="42"/>
    </location>
</feature>
<organism evidence="8 9">
    <name type="scientific">Actinomyces graevenitzii</name>
    <dbReference type="NCBI Taxonomy" id="55565"/>
    <lineage>
        <taxon>Bacteria</taxon>
        <taxon>Bacillati</taxon>
        <taxon>Actinomycetota</taxon>
        <taxon>Actinomycetes</taxon>
        <taxon>Actinomycetales</taxon>
        <taxon>Actinomycetaceae</taxon>
        <taxon>Actinomyces</taxon>
    </lineage>
</organism>
<dbReference type="Pfam" id="PF04138">
    <property type="entry name" value="GtrA_DPMS_TM"/>
    <property type="match status" value="1"/>
</dbReference>
<evidence type="ECO:0000313" key="9">
    <source>
        <dbReference type="Proteomes" id="UP000830236"/>
    </source>
</evidence>